<comment type="catalytic activity">
    <reaction evidence="11 12">
        <text>L-aspartate 4-semialdehyde + pyruvate = (2S,4S)-4-hydroxy-2,3,4,5-tetrahydrodipicolinate + H2O + H(+)</text>
        <dbReference type="Rhea" id="RHEA:34171"/>
        <dbReference type="ChEBI" id="CHEBI:15361"/>
        <dbReference type="ChEBI" id="CHEBI:15377"/>
        <dbReference type="ChEBI" id="CHEBI:15378"/>
        <dbReference type="ChEBI" id="CHEBI:67139"/>
        <dbReference type="ChEBI" id="CHEBI:537519"/>
        <dbReference type="EC" id="4.3.3.7"/>
    </reaction>
</comment>
<dbReference type="SMART" id="SM01130">
    <property type="entry name" value="DHDPS"/>
    <property type="match status" value="1"/>
</dbReference>
<comment type="similarity">
    <text evidence="3 12 13">Belongs to the DapA family.</text>
</comment>
<evidence type="ECO:0000256" key="11">
    <source>
        <dbReference type="ARBA" id="ARBA00047836"/>
    </source>
</evidence>
<evidence type="ECO:0000256" key="5">
    <source>
        <dbReference type="ARBA" id="ARBA00022490"/>
    </source>
</evidence>
<dbReference type="PRINTS" id="PR00146">
    <property type="entry name" value="DHPICSNTHASE"/>
</dbReference>
<comment type="function">
    <text evidence="1 12">Catalyzes the condensation of (S)-aspartate-beta-semialdehyde [(S)-ASA] and pyruvate to 4-hydroxy-tetrahydrodipicolinate (HTPA).</text>
</comment>
<accession>A0A502GK55</accession>
<keyword evidence="5 12" id="KW-0963">Cytoplasm</keyword>
<dbReference type="InterPro" id="IPR020625">
    <property type="entry name" value="Schiff_base-form_aldolases_AS"/>
</dbReference>
<evidence type="ECO:0000256" key="1">
    <source>
        <dbReference type="ARBA" id="ARBA00003294"/>
    </source>
</evidence>
<keyword evidence="6 12" id="KW-0028">Amino-acid biosynthesis</keyword>
<dbReference type="SUPFAM" id="SSF51569">
    <property type="entry name" value="Aldolase"/>
    <property type="match status" value="1"/>
</dbReference>
<dbReference type="GO" id="GO:0005829">
    <property type="term" value="C:cytosol"/>
    <property type="evidence" value="ECO:0007669"/>
    <property type="project" value="TreeGrafter"/>
</dbReference>
<evidence type="ECO:0000256" key="7">
    <source>
        <dbReference type="ARBA" id="ARBA00022915"/>
    </source>
</evidence>
<comment type="pathway">
    <text evidence="2 12">Amino-acid biosynthesis; L-lysine biosynthesis via DAP pathway; (S)-tetrahydrodipicolinate from L-aspartate: step 3/4.</text>
</comment>
<dbReference type="NCBIfam" id="TIGR00674">
    <property type="entry name" value="dapA"/>
    <property type="match status" value="1"/>
</dbReference>
<gene>
    <name evidence="12" type="primary">dapA</name>
    <name evidence="16" type="ORF">EAH89_01180</name>
</gene>
<evidence type="ECO:0000256" key="8">
    <source>
        <dbReference type="ARBA" id="ARBA00023154"/>
    </source>
</evidence>
<dbReference type="InterPro" id="IPR013785">
    <property type="entry name" value="Aldolase_TIM"/>
</dbReference>
<evidence type="ECO:0000256" key="14">
    <source>
        <dbReference type="PIRSR" id="PIRSR001365-1"/>
    </source>
</evidence>
<feature type="active site" description="Schiff-base intermediate with substrate" evidence="12 14">
    <location>
        <position position="161"/>
    </location>
</feature>
<organism evidence="16 17">
    <name type="scientific">Muricoccus nepalensis</name>
    <dbReference type="NCBI Taxonomy" id="1854500"/>
    <lineage>
        <taxon>Bacteria</taxon>
        <taxon>Pseudomonadati</taxon>
        <taxon>Pseudomonadota</taxon>
        <taxon>Alphaproteobacteria</taxon>
        <taxon>Acetobacterales</taxon>
        <taxon>Roseomonadaceae</taxon>
        <taxon>Muricoccus</taxon>
    </lineage>
</organism>
<feature type="binding site" evidence="12 15">
    <location>
        <position position="203"/>
    </location>
    <ligand>
        <name>pyruvate</name>
        <dbReference type="ChEBI" id="CHEBI:15361"/>
    </ligand>
</feature>
<dbReference type="PROSITE" id="PS00665">
    <property type="entry name" value="DHDPS_1"/>
    <property type="match status" value="1"/>
</dbReference>
<evidence type="ECO:0000256" key="13">
    <source>
        <dbReference type="PIRNR" id="PIRNR001365"/>
    </source>
</evidence>
<name>A0A502GK55_9PROT</name>
<evidence type="ECO:0000256" key="4">
    <source>
        <dbReference type="ARBA" id="ARBA00012086"/>
    </source>
</evidence>
<evidence type="ECO:0000256" key="15">
    <source>
        <dbReference type="PIRSR" id="PIRSR001365-2"/>
    </source>
</evidence>
<dbReference type="GO" id="GO:0009089">
    <property type="term" value="P:lysine biosynthetic process via diaminopimelate"/>
    <property type="evidence" value="ECO:0007669"/>
    <property type="project" value="UniProtKB-UniRule"/>
</dbReference>
<evidence type="ECO:0000256" key="12">
    <source>
        <dbReference type="HAMAP-Rule" id="MF_00418"/>
    </source>
</evidence>
<dbReference type="RefSeq" id="WP_140880932.1">
    <property type="nucleotide sequence ID" value="NZ_RCZP01000001.1"/>
</dbReference>
<feature type="site" description="Part of a proton relay during catalysis" evidence="12">
    <location>
        <position position="44"/>
    </location>
</feature>
<dbReference type="OrthoDB" id="9782828at2"/>
<dbReference type="GO" id="GO:0019877">
    <property type="term" value="P:diaminopimelate biosynthetic process"/>
    <property type="evidence" value="ECO:0007669"/>
    <property type="project" value="UniProtKB-UniRule"/>
</dbReference>
<dbReference type="GO" id="GO:0008840">
    <property type="term" value="F:4-hydroxy-tetrahydrodipicolinate synthase activity"/>
    <property type="evidence" value="ECO:0007669"/>
    <property type="project" value="UniProtKB-UniRule"/>
</dbReference>
<dbReference type="PANTHER" id="PTHR12128:SF66">
    <property type="entry name" value="4-HYDROXY-2-OXOGLUTARATE ALDOLASE, MITOCHONDRIAL"/>
    <property type="match status" value="1"/>
</dbReference>
<comment type="caution">
    <text evidence="16">The sequence shown here is derived from an EMBL/GenBank/DDBJ whole genome shotgun (WGS) entry which is preliminary data.</text>
</comment>
<evidence type="ECO:0000256" key="2">
    <source>
        <dbReference type="ARBA" id="ARBA00005120"/>
    </source>
</evidence>
<comment type="subunit">
    <text evidence="12">Homotetramer; dimer of dimers.</text>
</comment>
<dbReference type="Gene3D" id="3.20.20.70">
    <property type="entry name" value="Aldolase class I"/>
    <property type="match status" value="1"/>
</dbReference>
<dbReference type="EC" id="4.3.3.7" evidence="4 12"/>
<evidence type="ECO:0000256" key="9">
    <source>
        <dbReference type="ARBA" id="ARBA00023239"/>
    </source>
</evidence>
<feature type="active site" description="Proton donor/acceptor" evidence="12 14">
    <location>
        <position position="133"/>
    </location>
</feature>
<dbReference type="HAMAP" id="MF_00418">
    <property type="entry name" value="DapA"/>
    <property type="match status" value="1"/>
</dbReference>
<dbReference type="AlphaFoldDB" id="A0A502GK55"/>
<evidence type="ECO:0000313" key="16">
    <source>
        <dbReference type="EMBL" id="TPG61203.1"/>
    </source>
</evidence>
<dbReference type="UniPathway" id="UPA00034">
    <property type="reaction ID" value="UER00017"/>
</dbReference>
<reference evidence="16 17" key="1">
    <citation type="journal article" date="2019" name="Environ. Microbiol.">
        <title>Species interactions and distinct microbial communities in high Arctic permafrost affected cryosols are associated with the CH4 and CO2 gas fluxes.</title>
        <authorList>
            <person name="Altshuler I."/>
            <person name="Hamel J."/>
            <person name="Turney S."/>
            <person name="Magnuson E."/>
            <person name="Levesque R."/>
            <person name="Greer C."/>
            <person name="Whyte L.G."/>
        </authorList>
    </citation>
    <scope>NUCLEOTIDE SEQUENCE [LARGE SCALE GENOMIC DNA]</scope>
    <source>
        <strain evidence="16 17">S9.3B</strain>
    </source>
</reference>
<dbReference type="InterPro" id="IPR002220">
    <property type="entry name" value="DapA-like"/>
</dbReference>
<dbReference type="PROSITE" id="PS00666">
    <property type="entry name" value="DHDPS_2"/>
    <property type="match status" value="1"/>
</dbReference>
<keyword evidence="7 12" id="KW-0220">Diaminopimelate biosynthesis</keyword>
<feature type="site" description="Part of a proton relay during catalysis" evidence="12">
    <location>
        <position position="107"/>
    </location>
</feature>
<dbReference type="PANTHER" id="PTHR12128">
    <property type="entry name" value="DIHYDRODIPICOLINATE SYNTHASE"/>
    <property type="match status" value="1"/>
</dbReference>
<dbReference type="InterPro" id="IPR005263">
    <property type="entry name" value="DapA"/>
</dbReference>
<dbReference type="InterPro" id="IPR020624">
    <property type="entry name" value="Schiff_base-form_aldolases_CS"/>
</dbReference>
<keyword evidence="8 12" id="KW-0457">Lysine biosynthesis</keyword>
<protein>
    <recommendedName>
        <fullName evidence="4 12">4-hydroxy-tetrahydrodipicolinate synthase</fullName>
        <shortName evidence="12">HTPA synthase</shortName>
        <ecNumber evidence="4 12">4.3.3.7</ecNumber>
    </recommendedName>
</protein>
<keyword evidence="9 12" id="KW-0456">Lyase</keyword>
<evidence type="ECO:0000256" key="10">
    <source>
        <dbReference type="ARBA" id="ARBA00023270"/>
    </source>
</evidence>
<evidence type="ECO:0000256" key="6">
    <source>
        <dbReference type="ARBA" id="ARBA00022605"/>
    </source>
</evidence>
<dbReference type="Pfam" id="PF00701">
    <property type="entry name" value="DHDPS"/>
    <property type="match status" value="1"/>
</dbReference>
<dbReference type="CDD" id="cd00950">
    <property type="entry name" value="DHDPS"/>
    <property type="match status" value="1"/>
</dbReference>
<sequence>MFKGSLVALITTMTPDGKLDERAFQDLVAWQVAEGTQGLIPVGTTGESPTLSHAEHQRVVEMCVEAAGGRVPVIAGAGSNSTAEAVALAQHAKEAGADAALVVTPYYNKPTQEGLYLHFSTIADAVDLPIIIYNIPPRSVIDMSVETMARLAKHPNIVGVKDATANLTRPLHTRAACGPEFCQLSGEDHTVVSFLAAGGVGCISVTANIAPRLLREMHDAWAEGRLADAMAIQDRLLPVHDAMFCESSPGPVKYAASLLGKGSDYCRPPLAPIAEASRARVRNALSGAGLLN</sequence>
<dbReference type="EMBL" id="RCZP01000001">
    <property type="protein sequence ID" value="TPG61203.1"/>
    <property type="molecule type" value="Genomic_DNA"/>
</dbReference>
<keyword evidence="10 12" id="KW-0704">Schiff base</keyword>
<evidence type="ECO:0000313" key="17">
    <source>
        <dbReference type="Proteomes" id="UP000317078"/>
    </source>
</evidence>
<comment type="caution">
    <text evidence="12">Was originally thought to be a dihydrodipicolinate synthase (DHDPS), catalyzing the condensation of (S)-aspartate-beta-semialdehyde [(S)-ASA] and pyruvate to dihydrodipicolinate (DHDP). However, it was shown in E.coli that the product of the enzymatic reaction is not dihydrodipicolinate but in fact (4S)-4-hydroxy-2,3,4,5-tetrahydro-(2S)-dipicolinic acid (HTPA), and that the consecutive dehydration reaction leading to DHDP is not spontaneous but catalyzed by DapB.</text>
</comment>
<dbReference type="Proteomes" id="UP000317078">
    <property type="component" value="Unassembled WGS sequence"/>
</dbReference>
<dbReference type="PIRSF" id="PIRSF001365">
    <property type="entry name" value="DHDPS"/>
    <property type="match status" value="1"/>
</dbReference>
<comment type="subcellular location">
    <subcellularLocation>
        <location evidence="12">Cytoplasm</location>
    </subcellularLocation>
</comment>
<evidence type="ECO:0000256" key="3">
    <source>
        <dbReference type="ARBA" id="ARBA00007592"/>
    </source>
</evidence>
<feature type="binding site" evidence="12 15">
    <location>
        <position position="45"/>
    </location>
    <ligand>
        <name>pyruvate</name>
        <dbReference type="ChEBI" id="CHEBI:15361"/>
    </ligand>
</feature>
<proteinExistence type="inferred from homology"/>
<keyword evidence="17" id="KW-1185">Reference proteome</keyword>